<keyword evidence="2" id="KW-0472">Membrane</keyword>
<evidence type="ECO:0000256" key="2">
    <source>
        <dbReference type="SAM" id="Phobius"/>
    </source>
</evidence>
<proteinExistence type="predicted"/>
<gene>
    <name evidence="3" type="ORF">F8B43_0726</name>
</gene>
<dbReference type="AlphaFoldDB" id="A0A833J9W2"/>
<feature type="transmembrane region" description="Helical" evidence="2">
    <location>
        <begin position="236"/>
        <end position="256"/>
    </location>
</feature>
<feature type="compositionally biased region" description="Pro residues" evidence="1">
    <location>
        <begin position="144"/>
        <end position="160"/>
    </location>
</feature>
<feature type="region of interest" description="Disordered" evidence="1">
    <location>
        <begin position="264"/>
        <end position="310"/>
    </location>
</feature>
<feature type="compositionally biased region" description="Low complexity" evidence="1">
    <location>
        <begin position="181"/>
        <end position="197"/>
    </location>
</feature>
<organism evidence="3 4">
    <name type="scientific">Methylorubrum populi</name>
    <dbReference type="NCBI Taxonomy" id="223967"/>
    <lineage>
        <taxon>Bacteria</taxon>
        <taxon>Pseudomonadati</taxon>
        <taxon>Pseudomonadota</taxon>
        <taxon>Alphaproteobacteria</taxon>
        <taxon>Hyphomicrobiales</taxon>
        <taxon>Methylobacteriaceae</taxon>
        <taxon>Methylorubrum</taxon>
    </lineage>
</organism>
<sequence>MADYYPLLARALDALPDRSPALRRAVYDRARSALIAQLRSLDPPVPEADIDLERQALDTAIGRLEAEYEAPPAAASAPQPVPEPAPAPPPPPEAPRPEPLAPAPLPAEFLPPALPEPEPPQNTDGPLVLPPASMPAGIGADLPPAEPKPPGETVPFMPPPRRAKTEEAPRPAPETADGFIPAPSSGDASADAPGADPTAEPPPEANGAGEAGNGRQRPRIDVVTPPAGRSRLLRNLFVGGVLAAVIALIAVAAFFLRDQPSDLQQSTAEQESPAEKPDAKFSDRVGAEHSEAEARPKPAAPGTAPAQPEVTVSQRAILYEENQGDTRAQPIATNGNAVWRTEAVNGGQGEPLQTVLRVNVEFPSAGLTLAMTMRKNLDANLPASHTIELAFTNSGEAGAKRAVQNIGLLQLKDEEAARGSPVSGLPVRVRENLFLIGLSSLKGDVDRNTELLLHKNWLDLALTYADGQRAVISFEKGGAGAQAMQSAFTQWRE</sequence>
<keyword evidence="2" id="KW-0812">Transmembrane</keyword>
<dbReference type="Proteomes" id="UP000469949">
    <property type="component" value="Unassembled WGS sequence"/>
</dbReference>
<protein>
    <submittedName>
        <fullName evidence="3">Uncharacterized protein</fullName>
    </submittedName>
</protein>
<feature type="compositionally biased region" description="Basic and acidic residues" evidence="1">
    <location>
        <begin position="273"/>
        <end position="296"/>
    </location>
</feature>
<keyword evidence="2" id="KW-1133">Transmembrane helix</keyword>
<comment type="caution">
    <text evidence="3">The sequence shown here is derived from an EMBL/GenBank/DDBJ whole genome shotgun (WGS) entry which is preliminary data.</text>
</comment>
<name>A0A833J9W2_9HYPH</name>
<evidence type="ECO:0000256" key="1">
    <source>
        <dbReference type="SAM" id="MobiDB-lite"/>
    </source>
</evidence>
<evidence type="ECO:0000313" key="4">
    <source>
        <dbReference type="Proteomes" id="UP000469949"/>
    </source>
</evidence>
<feature type="compositionally biased region" description="Pro residues" evidence="1">
    <location>
        <begin position="79"/>
        <end position="105"/>
    </location>
</feature>
<dbReference type="RefSeq" id="WP_152275998.1">
    <property type="nucleotide sequence ID" value="NZ_WEKV01000004.1"/>
</dbReference>
<feature type="region of interest" description="Disordered" evidence="1">
    <location>
        <begin position="63"/>
        <end position="223"/>
    </location>
</feature>
<accession>A0A833J9W2</accession>
<reference evidence="3 4" key="1">
    <citation type="submission" date="2019-10" db="EMBL/GenBank/DDBJ databases">
        <title>Draft Genome Sequence of the Caffeine Degrading Methylotroph Methylorubrum populi PINKEL.</title>
        <authorList>
            <person name="Dawson S.C."/>
            <person name="Zhang X."/>
            <person name="Wright M.E."/>
            <person name="Sharma G."/>
            <person name="Langner J.T."/>
            <person name="Ditty J.L."/>
            <person name="Subuyuj G.A."/>
        </authorList>
    </citation>
    <scope>NUCLEOTIDE SEQUENCE [LARGE SCALE GENOMIC DNA]</scope>
    <source>
        <strain evidence="3 4">Pinkel</strain>
    </source>
</reference>
<dbReference type="EMBL" id="WEKV01000004">
    <property type="protein sequence ID" value="KAB7787290.1"/>
    <property type="molecule type" value="Genomic_DNA"/>
</dbReference>
<evidence type="ECO:0000313" key="3">
    <source>
        <dbReference type="EMBL" id="KAB7787290.1"/>
    </source>
</evidence>
<feature type="compositionally biased region" description="Low complexity" evidence="1">
    <location>
        <begin position="69"/>
        <end position="78"/>
    </location>
</feature>